<feature type="binding site" evidence="10">
    <location>
        <position position="299"/>
    </location>
    <ligand>
        <name>Mg(2+)</name>
        <dbReference type="ChEBI" id="CHEBI:18420"/>
    </ligand>
</feature>
<dbReference type="PANTHER" id="PTHR11907">
    <property type="entry name" value="AMIDOPHOSPHORIBOSYLTRANSFERASE"/>
    <property type="match status" value="1"/>
</dbReference>
<comment type="pathway">
    <text evidence="1 9">Purine metabolism; IMP biosynthesis via de novo pathway; N(1)-(5-phospho-D-ribosyl)glycinamide from 5-phospho-alpha-D-ribose 1-diphosphate: step 1/2.</text>
</comment>
<name>A0A1W1YRD1_9LACT</name>
<keyword evidence="10" id="KW-0460">Magnesium</keyword>
<dbReference type="GO" id="GO:0009113">
    <property type="term" value="P:purine nucleobase biosynthetic process"/>
    <property type="evidence" value="ECO:0007669"/>
    <property type="project" value="UniProtKB-UniRule"/>
</dbReference>
<reference evidence="13" key="1">
    <citation type="submission" date="2017-04" db="EMBL/GenBank/DDBJ databases">
        <authorList>
            <person name="Varghese N."/>
            <person name="Submissions S."/>
        </authorList>
    </citation>
    <scope>NUCLEOTIDE SEQUENCE [LARGE SCALE GENOMIC DNA]</scope>
    <source>
        <strain evidence="13">DSM 21500</strain>
    </source>
</reference>
<sequence>MTEVFNTPESMTKLTGDYALGHVRYATDGNNILRNVQPFVFRFHDQKISFAHNGQIVNAKSLRNQLEDQGAVFNSTSDTELLIHLIRRSPQPTFMEQLKDALRQLEGGFTFVLMVGNHIYGAVDPYSFRPLVVGQFPDGGYMLASETCALDVCGAEFVREVKAGEIIHFHEEEYDLISYTENTTTAIEAMEYVYFARPDSNIAGINVHTARKNSGKHLAEEASAPEADIVIGVPNSSLSAASGYAEASGLPYEMGLVKNQYVGRSFIQPTQALRDKAVRMKLSAVRGVVQGKSVVMVDDSIVRGTTCKRIVRLLKNAGAKEVHVRIASPLFMFPSFYGIDVSTSSELIAAHKTEDEIREYIGADSLSYLSVDGLVDAIGIDYDAPYNGLCMESFTGYYPAPIADFKERYLEQLTPLQEAFLDKGKQVNHAK</sequence>
<evidence type="ECO:0000256" key="6">
    <source>
        <dbReference type="ARBA" id="ARBA00022755"/>
    </source>
</evidence>
<dbReference type="InterPro" id="IPR017932">
    <property type="entry name" value="GATase_2_dom"/>
</dbReference>
<dbReference type="GO" id="GO:0006189">
    <property type="term" value="P:'de novo' IMP biosynthetic process"/>
    <property type="evidence" value="ECO:0007669"/>
    <property type="project" value="UniProtKB-UniPathway"/>
</dbReference>
<organism evidence="12 13">
    <name type="scientific">Aerococcus suis</name>
    <dbReference type="NCBI Taxonomy" id="371602"/>
    <lineage>
        <taxon>Bacteria</taxon>
        <taxon>Bacillati</taxon>
        <taxon>Bacillota</taxon>
        <taxon>Bacilli</taxon>
        <taxon>Lactobacillales</taxon>
        <taxon>Aerococcaceae</taxon>
        <taxon>Aerococcus</taxon>
    </lineage>
</organism>
<dbReference type="Proteomes" id="UP000243884">
    <property type="component" value="Unassembled WGS sequence"/>
</dbReference>
<keyword evidence="4 9" id="KW-0328">Glycosyltransferase</keyword>
<gene>
    <name evidence="12" type="ORF">SAMN04487984_0860</name>
</gene>
<evidence type="ECO:0000256" key="1">
    <source>
        <dbReference type="ARBA" id="ARBA00005209"/>
    </source>
</evidence>
<dbReference type="Pfam" id="PF13522">
    <property type="entry name" value="GATase_6"/>
    <property type="match status" value="1"/>
</dbReference>
<feature type="domain" description="Glutamine amidotransferase type-2" evidence="11">
    <location>
        <begin position="1"/>
        <end position="172"/>
    </location>
</feature>
<dbReference type="Pfam" id="PF00156">
    <property type="entry name" value="Pribosyltran"/>
    <property type="match status" value="1"/>
</dbReference>
<dbReference type="Gene3D" id="3.60.20.10">
    <property type="entry name" value="Glutamine Phosphoribosylpyrophosphate, subunit 1, domain 1"/>
    <property type="match status" value="1"/>
</dbReference>
<feature type="binding site" evidence="10">
    <location>
        <position position="236"/>
    </location>
    <ligand>
        <name>Mg(2+)</name>
        <dbReference type="ChEBI" id="CHEBI:18420"/>
    </ligand>
</feature>
<dbReference type="CDD" id="cd06223">
    <property type="entry name" value="PRTases_typeI"/>
    <property type="match status" value="1"/>
</dbReference>
<dbReference type="InterPro" id="IPR029057">
    <property type="entry name" value="PRTase-like"/>
</dbReference>
<dbReference type="InterPro" id="IPR000836">
    <property type="entry name" value="PRTase_dom"/>
</dbReference>
<dbReference type="SUPFAM" id="SSF56235">
    <property type="entry name" value="N-terminal nucleophile aminohydrolases (Ntn hydrolases)"/>
    <property type="match status" value="1"/>
</dbReference>
<dbReference type="EMBL" id="FWXK01000004">
    <property type="protein sequence ID" value="SMC38672.1"/>
    <property type="molecule type" value="Genomic_DNA"/>
</dbReference>
<dbReference type="Gene3D" id="3.40.50.2020">
    <property type="match status" value="1"/>
</dbReference>
<keyword evidence="10" id="KW-0479">Metal-binding</keyword>
<dbReference type="AlphaFoldDB" id="A0A1W1YRD1"/>
<comment type="catalytic activity">
    <reaction evidence="9">
        <text>5-phospho-beta-D-ribosylamine + L-glutamate + diphosphate = 5-phospho-alpha-D-ribose 1-diphosphate + L-glutamine + H2O</text>
        <dbReference type="Rhea" id="RHEA:14905"/>
        <dbReference type="ChEBI" id="CHEBI:15377"/>
        <dbReference type="ChEBI" id="CHEBI:29985"/>
        <dbReference type="ChEBI" id="CHEBI:33019"/>
        <dbReference type="ChEBI" id="CHEBI:58017"/>
        <dbReference type="ChEBI" id="CHEBI:58359"/>
        <dbReference type="ChEBI" id="CHEBI:58681"/>
        <dbReference type="EC" id="2.4.2.14"/>
    </reaction>
</comment>
<evidence type="ECO:0000256" key="10">
    <source>
        <dbReference type="PIRSR" id="PIRSR000485-2"/>
    </source>
</evidence>
<dbReference type="GO" id="GO:0004044">
    <property type="term" value="F:amidophosphoribosyltransferase activity"/>
    <property type="evidence" value="ECO:0007669"/>
    <property type="project" value="UniProtKB-UniRule"/>
</dbReference>
<dbReference type="STRING" id="371602.SAMN04487984_0860"/>
<feature type="binding site" evidence="10">
    <location>
        <position position="298"/>
    </location>
    <ligand>
        <name>Mg(2+)</name>
        <dbReference type="ChEBI" id="CHEBI:18420"/>
    </ligand>
</feature>
<evidence type="ECO:0000256" key="7">
    <source>
        <dbReference type="ARBA" id="ARBA00022962"/>
    </source>
</evidence>
<dbReference type="EC" id="2.4.2.14" evidence="3 8"/>
<evidence type="ECO:0000313" key="13">
    <source>
        <dbReference type="Proteomes" id="UP000243884"/>
    </source>
</evidence>
<keyword evidence="5 9" id="KW-0808">Transferase</keyword>
<evidence type="ECO:0000259" key="11">
    <source>
        <dbReference type="PROSITE" id="PS51278"/>
    </source>
</evidence>
<keyword evidence="7" id="KW-0315">Glutamine amidotransferase</keyword>
<proteinExistence type="inferred from homology"/>
<dbReference type="InterPro" id="IPR005854">
    <property type="entry name" value="PurF"/>
</dbReference>
<dbReference type="SUPFAM" id="SSF53271">
    <property type="entry name" value="PRTase-like"/>
    <property type="match status" value="1"/>
</dbReference>
<evidence type="ECO:0000256" key="3">
    <source>
        <dbReference type="ARBA" id="ARBA00011941"/>
    </source>
</evidence>
<dbReference type="NCBIfam" id="TIGR01134">
    <property type="entry name" value="purF"/>
    <property type="match status" value="1"/>
</dbReference>
<evidence type="ECO:0000256" key="2">
    <source>
        <dbReference type="ARBA" id="ARBA00010138"/>
    </source>
</evidence>
<accession>A0A1W1YRD1</accession>
<keyword evidence="6 9" id="KW-0658">Purine biosynthesis</keyword>
<dbReference type="PROSITE" id="PS51278">
    <property type="entry name" value="GATASE_TYPE_2"/>
    <property type="match status" value="1"/>
</dbReference>
<evidence type="ECO:0000256" key="9">
    <source>
        <dbReference type="PIRNR" id="PIRNR000485"/>
    </source>
</evidence>
<comment type="cofactor">
    <cofactor evidence="10">
        <name>Mg(2+)</name>
        <dbReference type="ChEBI" id="CHEBI:18420"/>
    </cofactor>
    <text evidence="10">Binds 1 Mg(2+) ion per subunit.</text>
</comment>
<evidence type="ECO:0000313" key="12">
    <source>
        <dbReference type="EMBL" id="SMC38672.1"/>
    </source>
</evidence>
<comment type="similarity">
    <text evidence="2 9">In the C-terminal section; belongs to the purine/pyrimidine phosphoribosyltransferase family.</text>
</comment>
<dbReference type="UniPathway" id="UPA00074">
    <property type="reaction ID" value="UER00124"/>
</dbReference>
<dbReference type="GO" id="GO:0046872">
    <property type="term" value="F:metal ion binding"/>
    <property type="evidence" value="ECO:0007669"/>
    <property type="project" value="UniProtKB-KW"/>
</dbReference>
<keyword evidence="13" id="KW-1185">Reference proteome</keyword>
<dbReference type="PIRSF" id="PIRSF000485">
    <property type="entry name" value="Amd_phspho_trans"/>
    <property type="match status" value="1"/>
</dbReference>
<protein>
    <recommendedName>
        <fullName evidence="3 8">Amidophosphoribosyltransferase</fullName>
        <shortName evidence="9">ATase</shortName>
        <ecNumber evidence="3 8">2.4.2.14</ecNumber>
    </recommendedName>
    <alternativeName>
        <fullName evidence="9">Glutamine phosphoribosylpyrophosphate amidotransferase</fullName>
    </alternativeName>
</protein>
<evidence type="ECO:0000256" key="8">
    <source>
        <dbReference type="NCBIfam" id="TIGR01134"/>
    </source>
</evidence>
<evidence type="ECO:0000256" key="5">
    <source>
        <dbReference type="ARBA" id="ARBA00022679"/>
    </source>
</evidence>
<evidence type="ECO:0000256" key="4">
    <source>
        <dbReference type="ARBA" id="ARBA00022676"/>
    </source>
</evidence>
<dbReference type="InterPro" id="IPR029055">
    <property type="entry name" value="Ntn_hydrolases_N"/>
</dbReference>